<dbReference type="SMART" id="SM01293">
    <property type="entry name" value="DUF3402"/>
    <property type="match status" value="1"/>
</dbReference>
<evidence type="ECO:0000259" key="3">
    <source>
        <dbReference type="SMART" id="SM01293"/>
    </source>
</evidence>
<proteinExistence type="predicted"/>
<feature type="region of interest" description="Disordered" evidence="1">
    <location>
        <begin position="1051"/>
        <end position="1076"/>
    </location>
</feature>
<feature type="domain" description="Far11/STRP N-terminal" evidence="2">
    <location>
        <begin position="83"/>
        <end position="370"/>
    </location>
</feature>
<dbReference type="OrthoDB" id="18234at2759"/>
<keyword evidence="5" id="KW-1185">Reference proteome</keyword>
<evidence type="ECO:0000256" key="1">
    <source>
        <dbReference type="SAM" id="MobiDB-lite"/>
    </source>
</evidence>
<protein>
    <recommendedName>
        <fullName evidence="6">N1221-domain-containing protein</fullName>
    </recommendedName>
</protein>
<feature type="region of interest" description="Disordered" evidence="1">
    <location>
        <begin position="398"/>
        <end position="465"/>
    </location>
</feature>
<dbReference type="AlphaFoldDB" id="A0A8H5LNC4"/>
<dbReference type="InterPro" id="IPR040185">
    <property type="entry name" value="Far11/STRP"/>
</dbReference>
<dbReference type="SMART" id="SM01292">
    <property type="entry name" value="N1221"/>
    <property type="match status" value="1"/>
</dbReference>
<reference evidence="4 5" key="1">
    <citation type="journal article" date="2020" name="ISME J.">
        <title>Uncovering the hidden diversity of litter-decomposition mechanisms in mushroom-forming fungi.</title>
        <authorList>
            <person name="Floudas D."/>
            <person name="Bentzer J."/>
            <person name="Ahren D."/>
            <person name="Johansson T."/>
            <person name="Persson P."/>
            <person name="Tunlid A."/>
        </authorList>
    </citation>
    <scope>NUCLEOTIDE SEQUENCE [LARGE SCALE GENOMIC DNA]</scope>
    <source>
        <strain evidence="4 5">CBS 146.42</strain>
    </source>
</reference>
<gene>
    <name evidence="4" type="ORF">D9756_000807</name>
</gene>
<organism evidence="4 5">
    <name type="scientific">Leucocoprinus leucothites</name>
    <dbReference type="NCBI Taxonomy" id="201217"/>
    <lineage>
        <taxon>Eukaryota</taxon>
        <taxon>Fungi</taxon>
        <taxon>Dikarya</taxon>
        <taxon>Basidiomycota</taxon>
        <taxon>Agaricomycotina</taxon>
        <taxon>Agaricomycetes</taxon>
        <taxon>Agaricomycetidae</taxon>
        <taxon>Agaricales</taxon>
        <taxon>Agaricineae</taxon>
        <taxon>Agaricaceae</taxon>
        <taxon>Leucocoprinus</taxon>
    </lineage>
</organism>
<dbReference type="GO" id="GO:0007010">
    <property type="term" value="P:cytoskeleton organization"/>
    <property type="evidence" value="ECO:0007669"/>
    <property type="project" value="TreeGrafter"/>
</dbReference>
<feature type="region of interest" description="Disordered" evidence="1">
    <location>
        <begin position="1088"/>
        <end position="1114"/>
    </location>
</feature>
<dbReference type="InterPro" id="IPR021819">
    <property type="entry name" value="Far11/STRP_C"/>
</dbReference>
<feature type="domain" description="Far11/STRP C-terminal" evidence="3">
    <location>
        <begin position="476"/>
        <end position="972"/>
    </location>
</feature>
<feature type="compositionally biased region" description="Basic and acidic residues" evidence="1">
    <location>
        <begin position="1"/>
        <end position="15"/>
    </location>
</feature>
<dbReference type="PANTHER" id="PTHR13239">
    <property type="entry name" value="PROTEIN REQUIRED FOR HYPHAL ANASTOMOSIS HAM-2"/>
    <property type="match status" value="1"/>
</dbReference>
<evidence type="ECO:0008006" key="6">
    <source>
        <dbReference type="Google" id="ProtNLM"/>
    </source>
</evidence>
<feature type="region of interest" description="Disordered" evidence="1">
    <location>
        <begin position="898"/>
        <end position="920"/>
    </location>
</feature>
<sequence>MFPSQDQKKFARKNDFFNIRPPPQERNRDDYQFDQERFEKDNNPFIDMDAPNNGNGQGSQAPIDPITLGQIKAAMANSMKSKQSWYDYKYDDEDTVMAEIEEFYSYVEMPQAVENLKAWEDSYMPDWMGASPTERRTHVQLLLESLEHKDTEIRFTNARRLFYILQGTFAETGSPEDQLHWIFENAKVVRDADGVNCIVEAVKIASRKHDFLCGLSDQDAIRFNIGLADKSDLLEEILTELSVYFGMLYHLIEVFKGHEDFAEELMSLEPPLPVFLFNIISNLRDKSTKGYPIKKLLLLMWKTLLACWGGVRDYTRVKRLARELAGLPPITDINKKLKTSAIDVEQYRSETSVKYPTFTPPKTPPMNLADFPIAKANSSKLTHRLSQAYTPIPLRHHYHHDDLEPTHTGMLPGQSNFQQQQMGPNGPFRGNPQPPTPAPSPPPSPKPKKQQYQTDQSRPFLLPFSGKKGKNATLVPFAIEEAEGLFNKHLYVSLTLAQMWRTREDCMTFESGLERMPGMDETYRSSTFLTNEMESEPLPDIVQLNREIEAAAKAEDTATSDSDKRKWRERREDLMRLKRVEQVYGAVLPHLAGWVLVLLKLLLATVSASTNGLQNPQPSGSSVFPPGVSSPINSAAPGPEQPPAHPPSLEEIDVTRHREITSKAVSAIILLVLKWFKVSHAMKFHHVGHHLLDTNCLLLILKMFGLQEISQLVVSKADSPENNFFHFCMNYSKNPQPHHPEDISQRNLRQATTRTVTLPNGEKHEEEIEYIHEYSWRNFFATINYAKIMQKLSKGRPHRIWMLVHYKSSAVLKRVLRVMHPMLQLNILKLIKSQVPYCGRRWRQSNMKVITAIYLNCRPDLRDEWLTGNEMEEGQGAQAQEQALRHLVKFYNTKRYGPAALGNQNSPKHRRSGSISQQMDGLHPPELSGIIRPLGTPNTVDADVFPPPRSQAPDPNIFLPYITEDIAFEEEYEEYLKDLGYSDEQTGDTPLLEGTSAWRRLPYPDISDGISDSEPDVTIGELGEDARLDVNRDDGNVIDENRNNWEQLSPKTMAALPKSPAGRRSSSGNGLRPVMPLFDLDNGSAIDLDDLEDSELGPAPREQSTPFAEGAGVDEVEYAYGL</sequence>
<evidence type="ECO:0000313" key="4">
    <source>
        <dbReference type="EMBL" id="KAF5363950.1"/>
    </source>
</evidence>
<feature type="compositionally biased region" description="Polar residues" evidence="1">
    <location>
        <begin position="413"/>
        <end position="423"/>
    </location>
</feature>
<dbReference type="PANTHER" id="PTHR13239:SF4">
    <property type="entry name" value="AT25231P"/>
    <property type="match status" value="1"/>
</dbReference>
<feature type="compositionally biased region" description="Low complexity" evidence="1">
    <location>
        <begin position="616"/>
        <end position="638"/>
    </location>
</feature>
<dbReference type="Proteomes" id="UP000559027">
    <property type="component" value="Unassembled WGS sequence"/>
</dbReference>
<feature type="compositionally biased region" description="Pro residues" evidence="1">
    <location>
        <begin position="432"/>
        <end position="445"/>
    </location>
</feature>
<dbReference type="Pfam" id="PF07923">
    <property type="entry name" value="N1221"/>
    <property type="match status" value="1"/>
</dbReference>
<comment type="caution">
    <text evidence="4">The sequence shown here is derived from an EMBL/GenBank/DDBJ whole genome shotgun (WGS) entry which is preliminary data.</text>
</comment>
<dbReference type="EMBL" id="JAACJO010000001">
    <property type="protein sequence ID" value="KAF5363950.1"/>
    <property type="molecule type" value="Genomic_DNA"/>
</dbReference>
<accession>A0A8H5LNC4</accession>
<feature type="region of interest" description="Disordered" evidence="1">
    <location>
        <begin position="612"/>
        <end position="647"/>
    </location>
</feature>
<dbReference type="Pfam" id="PF11882">
    <property type="entry name" value="DUF3402"/>
    <property type="match status" value="1"/>
</dbReference>
<feature type="region of interest" description="Disordered" evidence="1">
    <location>
        <begin position="1"/>
        <end position="30"/>
    </location>
</feature>
<dbReference type="GO" id="GO:0005829">
    <property type="term" value="C:cytosol"/>
    <property type="evidence" value="ECO:0007669"/>
    <property type="project" value="TreeGrafter"/>
</dbReference>
<dbReference type="InterPro" id="IPR012486">
    <property type="entry name" value="Far11/STRP_N"/>
</dbReference>
<evidence type="ECO:0000259" key="2">
    <source>
        <dbReference type="SMART" id="SM01292"/>
    </source>
</evidence>
<name>A0A8H5LNC4_9AGAR</name>
<evidence type="ECO:0000313" key="5">
    <source>
        <dbReference type="Proteomes" id="UP000559027"/>
    </source>
</evidence>